<dbReference type="Pfam" id="PF22950">
    <property type="entry name" value="DUF7026"/>
    <property type="match status" value="1"/>
</dbReference>
<protein>
    <recommendedName>
        <fullName evidence="1">DUF7026 domain-containing protein</fullName>
    </recommendedName>
</protein>
<feature type="domain" description="DUF7026" evidence="1">
    <location>
        <begin position="67"/>
        <end position="116"/>
    </location>
</feature>
<comment type="caution">
    <text evidence="2">The sequence shown here is derived from an EMBL/GenBank/DDBJ whole genome shotgun (WGS) entry which is preliminary data.</text>
</comment>
<gene>
    <name evidence="2" type="ORF">L1049_014959</name>
</gene>
<dbReference type="EMBL" id="JBBPBK010000004">
    <property type="protein sequence ID" value="KAK9286560.1"/>
    <property type="molecule type" value="Genomic_DNA"/>
</dbReference>
<accession>A0AAP0RWR8</accession>
<dbReference type="InterPro" id="IPR054290">
    <property type="entry name" value="DUF7026"/>
</dbReference>
<dbReference type="Proteomes" id="UP001415857">
    <property type="component" value="Unassembled WGS sequence"/>
</dbReference>
<keyword evidence="3" id="KW-1185">Reference proteome</keyword>
<evidence type="ECO:0000259" key="1">
    <source>
        <dbReference type="Pfam" id="PF22950"/>
    </source>
</evidence>
<evidence type="ECO:0000313" key="3">
    <source>
        <dbReference type="Proteomes" id="UP001415857"/>
    </source>
</evidence>
<proteinExistence type="predicted"/>
<name>A0AAP0RWR8_LIQFO</name>
<sequence length="163" mass="18614">MAIRVNLFSLKIAPKTFKFQSHPLPFITLLSTRTQTNISCTNSISDAELSSDLASEMAKINTSLVQREEAMKKSRQLLFTELCQYLDMRDEEVRKKWMKMDEEEKWVLVKGFVSEWGVNFHPLSAKSVKEMVEEYLGEENLSPQSSPSLGFSDLGRILGFSPN</sequence>
<reference evidence="2 3" key="1">
    <citation type="journal article" date="2024" name="Plant J.">
        <title>Genome sequences and population genomics reveal climatic adaptation and genomic divergence between two closely related sweetgum species.</title>
        <authorList>
            <person name="Xu W.Q."/>
            <person name="Ren C.Q."/>
            <person name="Zhang X.Y."/>
            <person name="Comes H.P."/>
            <person name="Liu X.H."/>
            <person name="Li Y.G."/>
            <person name="Kettle C.J."/>
            <person name="Jalonen R."/>
            <person name="Gaisberger H."/>
            <person name="Ma Y.Z."/>
            <person name="Qiu Y.X."/>
        </authorList>
    </citation>
    <scope>NUCLEOTIDE SEQUENCE [LARGE SCALE GENOMIC DNA]</scope>
    <source>
        <strain evidence="2">Hangzhou</strain>
    </source>
</reference>
<dbReference type="AlphaFoldDB" id="A0AAP0RWR8"/>
<organism evidence="2 3">
    <name type="scientific">Liquidambar formosana</name>
    <name type="common">Formosan gum</name>
    <dbReference type="NCBI Taxonomy" id="63359"/>
    <lineage>
        <taxon>Eukaryota</taxon>
        <taxon>Viridiplantae</taxon>
        <taxon>Streptophyta</taxon>
        <taxon>Embryophyta</taxon>
        <taxon>Tracheophyta</taxon>
        <taxon>Spermatophyta</taxon>
        <taxon>Magnoliopsida</taxon>
        <taxon>eudicotyledons</taxon>
        <taxon>Gunneridae</taxon>
        <taxon>Pentapetalae</taxon>
        <taxon>Saxifragales</taxon>
        <taxon>Altingiaceae</taxon>
        <taxon>Liquidambar</taxon>
    </lineage>
</organism>
<evidence type="ECO:0000313" key="2">
    <source>
        <dbReference type="EMBL" id="KAK9286560.1"/>
    </source>
</evidence>